<evidence type="ECO:0000313" key="16">
    <source>
        <dbReference type="Proteomes" id="UP000659654"/>
    </source>
</evidence>
<dbReference type="AlphaFoldDB" id="A0A1I7S4E0"/>
<dbReference type="Proteomes" id="UP000659654">
    <property type="component" value="Unassembled WGS sequence"/>
</dbReference>
<dbReference type="OrthoDB" id="9974421at2759"/>
<dbReference type="SMR" id="A0A1I7S4E0"/>
<evidence type="ECO:0000259" key="12">
    <source>
        <dbReference type="Pfam" id="PF04083"/>
    </source>
</evidence>
<sequence length="405" mass="46464">MRRLLPALTFIITVCVCSGIKEALPEEGLPTDKLIEYWGYPVEKHFVKTEDGYIIEIHRIPHGKHDKSIKKDRPAILLLHGLLESSASYVFNLPHQSPGFVFADNGFDVWIGNVRGNTYGKNHTSLSAKDAEFWQFSWPDLAHKDLPAMFDKVTEITGQEQIYYVAHSQANLILFAQLSEYPEFAKRIRRHFALAPVYTVKHIKGLLQILARILYPNIKLAKRLLGDNEFMPNSVFMKKFARYICNTKAGQNLICNSAIGLIAGPNSNQLNRTRISVYASHSSAGTSTQNFLHWMQTVYRGVMERYDYRDTNTNVKYYKQETPPSYDVARISGLKMHIFSSKQDWLADPTDMENLVNTFQKEVIQSHKIFDDYSHLDFLWGVNITQDITMPIISLIERLDGVKLK</sequence>
<evidence type="ECO:0000256" key="7">
    <source>
        <dbReference type="ARBA" id="ARBA00023180"/>
    </source>
</evidence>
<comment type="subcellular location">
    <subcellularLocation>
        <location evidence="1">Lysosome lumen</location>
    </subcellularLocation>
</comment>
<keyword evidence="8" id="KW-0458">Lysosome</keyword>
<dbReference type="InterPro" id="IPR006693">
    <property type="entry name" value="AB_hydrolase_lipase"/>
</dbReference>
<evidence type="ECO:0000256" key="11">
    <source>
        <dbReference type="SAM" id="SignalP"/>
    </source>
</evidence>
<evidence type="ECO:0000313" key="13">
    <source>
        <dbReference type="EMBL" id="CAD5227128.1"/>
    </source>
</evidence>
<dbReference type="Proteomes" id="UP000582659">
    <property type="component" value="Unassembled WGS sequence"/>
</dbReference>
<dbReference type="InterPro" id="IPR025483">
    <property type="entry name" value="Lipase_euk"/>
</dbReference>
<dbReference type="GO" id="GO:0016788">
    <property type="term" value="F:hydrolase activity, acting on ester bonds"/>
    <property type="evidence" value="ECO:0007669"/>
    <property type="project" value="InterPro"/>
</dbReference>
<dbReference type="PANTHER" id="PTHR11005">
    <property type="entry name" value="LYSOSOMAL ACID LIPASE-RELATED"/>
    <property type="match status" value="1"/>
</dbReference>
<reference evidence="17" key="1">
    <citation type="submission" date="2016-11" db="UniProtKB">
        <authorList>
            <consortium name="WormBaseParasite"/>
        </authorList>
    </citation>
    <scope>IDENTIFICATION</scope>
</reference>
<dbReference type="GO" id="GO:0043202">
    <property type="term" value="C:lysosomal lumen"/>
    <property type="evidence" value="ECO:0007669"/>
    <property type="project" value="UniProtKB-SubCell"/>
</dbReference>
<keyword evidence="4 9" id="KW-0378">Hydrolase</keyword>
<organism evidence="15 17">
    <name type="scientific">Bursaphelenchus xylophilus</name>
    <name type="common">Pinewood nematode worm</name>
    <name type="synonym">Aphelenchoides xylophilus</name>
    <dbReference type="NCBI Taxonomy" id="6326"/>
    <lineage>
        <taxon>Eukaryota</taxon>
        <taxon>Metazoa</taxon>
        <taxon>Ecdysozoa</taxon>
        <taxon>Nematoda</taxon>
        <taxon>Chromadorea</taxon>
        <taxon>Rhabditida</taxon>
        <taxon>Tylenchina</taxon>
        <taxon>Tylenchomorpha</taxon>
        <taxon>Aphelenchoidea</taxon>
        <taxon>Aphelenchoididae</taxon>
        <taxon>Bursaphelenchus</taxon>
    </lineage>
</organism>
<dbReference type="FunFam" id="3.40.50.1820:FF:000021">
    <property type="entry name" value="Lipase"/>
    <property type="match status" value="1"/>
</dbReference>
<reference evidence="14" key="2">
    <citation type="submission" date="2020-08" db="EMBL/GenBank/DDBJ databases">
        <authorList>
            <person name="Kikuchi T."/>
        </authorList>
    </citation>
    <scope>NUCLEOTIDE SEQUENCE</scope>
    <source>
        <strain evidence="13">Ka4C1</strain>
    </source>
</reference>
<feature type="active site" description="Charge relay system" evidence="10">
    <location>
        <position position="344"/>
    </location>
</feature>
<dbReference type="PIRSF" id="PIRSF000862">
    <property type="entry name" value="Steryl_ester_lip"/>
    <property type="match status" value="1"/>
</dbReference>
<evidence type="ECO:0000313" key="17">
    <source>
        <dbReference type="WBParaSite" id="BXY_0787300.1"/>
    </source>
</evidence>
<accession>A0A1I7S4E0</accession>
<evidence type="ECO:0000256" key="9">
    <source>
        <dbReference type="PIRNR" id="PIRNR000862"/>
    </source>
</evidence>
<dbReference type="EMBL" id="CAJFCV020000004">
    <property type="protein sequence ID" value="CAG9116995.1"/>
    <property type="molecule type" value="Genomic_DNA"/>
</dbReference>
<evidence type="ECO:0000256" key="10">
    <source>
        <dbReference type="PIRSR" id="PIRSR000862-1"/>
    </source>
</evidence>
<evidence type="ECO:0000313" key="14">
    <source>
        <dbReference type="EMBL" id="CAG9116995.1"/>
    </source>
</evidence>
<dbReference type="SUPFAM" id="SSF53474">
    <property type="entry name" value="alpha/beta-Hydrolases"/>
    <property type="match status" value="1"/>
</dbReference>
<evidence type="ECO:0000256" key="1">
    <source>
        <dbReference type="ARBA" id="ARBA00004227"/>
    </source>
</evidence>
<comment type="similarity">
    <text evidence="2 9">Belongs to the AB hydrolase superfamily. Lipase family.</text>
</comment>
<dbReference type="Gene3D" id="3.40.50.1820">
    <property type="entry name" value="alpha/beta hydrolase"/>
    <property type="match status" value="1"/>
</dbReference>
<evidence type="ECO:0000256" key="6">
    <source>
        <dbReference type="ARBA" id="ARBA00023098"/>
    </source>
</evidence>
<feature type="signal peptide" evidence="11">
    <location>
        <begin position="1"/>
        <end position="19"/>
    </location>
</feature>
<dbReference type="WBParaSite" id="BXY_0787300.1">
    <property type="protein sequence ID" value="BXY_0787300.1"/>
    <property type="gene ID" value="BXY_0787300"/>
</dbReference>
<feature type="domain" description="Partial AB-hydrolase lipase" evidence="12">
    <location>
        <begin position="33"/>
        <end position="92"/>
    </location>
</feature>
<keyword evidence="6" id="KW-0443">Lipid metabolism</keyword>
<feature type="active site" description="Charge relay system" evidence="10">
    <location>
        <position position="375"/>
    </location>
</feature>
<dbReference type="Pfam" id="PF04083">
    <property type="entry name" value="Abhydro_lipase"/>
    <property type="match status" value="1"/>
</dbReference>
<dbReference type="eggNOG" id="KOG2624">
    <property type="taxonomic scope" value="Eukaryota"/>
</dbReference>
<dbReference type="GO" id="GO:0016042">
    <property type="term" value="P:lipid catabolic process"/>
    <property type="evidence" value="ECO:0007669"/>
    <property type="project" value="UniProtKB-KW"/>
</dbReference>
<evidence type="ECO:0000256" key="4">
    <source>
        <dbReference type="ARBA" id="ARBA00022801"/>
    </source>
</evidence>
<keyword evidence="3 11" id="KW-0732">Signal</keyword>
<protein>
    <recommendedName>
        <fullName evidence="9">Lipase</fullName>
    </recommendedName>
</protein>
<evidence type="ECO:0000256" key="5">
    <source>
        <dbReference type="ARBA" id="ARBA00022963"/>
    </source>
</evidence>
<evidence type="ECO:0000256" key="8">
    <source>
        <dbReference type="ARBA" id="ARBA00023228"/>
    </source>
</evidence>
<name>A0A1I7S4E0_BURXY</name>
<feature type="chain" id="PRO_5035399685" description="Lipase" evidence="11">
    <location>
        <begin position="20"/>
        <end position="405"/>
    </location>
</feature>
<keyword evidence="16" id="KW-1185">Reference proteome</keyword>
<evidence type="ECO:0000313" key="15">
    <source>
        <dbReference type="Proteomes" id="UP000095284"/>
    </source>
</evidence>
<gene>
    <name evidence="13" type="ORF">BXYJ_LOCUS9673</name>
</gene>
<feature type="active site" description="Nucleophile" evidence="10">
    <location>
        <position position="168"/>
    </location>
</feature>
<evidence type="ECO:0000256" key="3">
    <source>
        <dbReference type="ARBA" id="ARBA00022729"/>
    </source>
</evidence>
<keyword evidence="5 9" id="KW-0442">Lipid degradation</keyword>
<dbReference type="InterPro" id="IPR029058">
    <property type="entry name" value="AB_hydrolase_fold"/>
</dbReference>
<dbReference type="EMBL" id="CAJFDI010000004">
    <property type="protein sequence ID" value="CAD5227128.1"/>
    <property type="molecule type" value="Genomic_DNA"/>
</dbReference>
<evidence type="ECO:0000256" key="2">
    <source>
        <dbReference type="ARBA" id="ARBA00010701"/>
    </source>
</evidence>
<dbReference type="Proteomes" id="UP000095284">
    <property type="component" value="Unplaced"/>
</dbReference>
<keyword evidence="7" id="KW-0325">Glycoprotein</keyword>
<proteinExistence type="inferred from homology"/>